<gene>
    <name evidence="6" type="ORF">B6N60_04982</name>
</gene>
<evidence type="ECO:0000256" key="2">
    <source>
        <dbReference type="ARBA" id="ARBA00022692"/>
    </source>
</evidence>
<feature type="transmembrane region" description="Helical" evidence="5">
    <location>
        <begin position="36"/>
        <end position="56"/>
    </location>
</feature>
<dbReference type="AlphaFoldDB" id="A0A975Y7E7"/>
<evidence type="ECO:0000256" key="4">
    <source>
        <dbReference type="ARBA" id="ARBA00023136"/>
    </source>
</evidence>
<dbReference type="InterPro" id="IPR006603">
    <property type="entry name" value="PQ-loop_rpt"/>
</dbReference>
<feature type="transmembrane region" description="Helical" evidence="5">
    <location>
        <begin position="6"/>
        <end position="24"/>
    </location>
</feature>
<evidence type="ECO:0000313" key="6">
    <source>
        <dbReference type="EMBL" id="QXE26251.1"/>
    </source>
</evidence>
<sequence length="85" mass="9707">MDLLTLLGLMAGTLTTMAFLPQMFQTWRTKSAKDVSYTMLITFMSGLFLWLIYGIILGALPIILANGITLFFNLIILWLKVKYNR</sequence>
<evidence type="ECO:0000256" key="3">
    <source>
        <dbReference type="ARBA" id="ARBA00022989"/>
    </source>
</evidence>
<dbReference type="Proteomes" id="UP000683511">
    <property type="component" value="Chromosome"/>
</dbReference>
<proteinExistence type="predicted"/>
<dbReference type="Gene3D" id="1.20.1280.290">
    <property type="match status" value="1"/>
</dbReference>
<keyword evidence="3 5" id="KW-1133">Transmembrane helix</keyword>
<dbReference type="GO" id="GO:0051119">
    <property type="term" value="F:sugar transmembrane transporter activity"/>
    <property type="evidence" value="ECO:0007669"/>
    <property type="project" value="InterPro"/>
</dbReference>
<dbReference type="EMBL" id="CP021056">
    <property type="protein sequence ID" value="QXE26251.1"/>
    <property type="molecule type" value="Genomic_DNA"/>
</dbReference>
<evidence type="ECO:0000313" key="7">
    <source>
        <dbReference type="Proteomes" id="UP000683511"/>
    </source>
</evidence>
<comment type="subcellular location">
    <subcellularLocation>
        <location evidence="1">Membrane</location>
        <topology evidence="1">Multi-pass membrane protein</topology>
    </subcellularLocation>
</comment>
<evidence type="ECO:0000256" key="1">
    <source>
        <dbReference type="ARBA" id="ARBA00004141"/>
    </source>
</evidence>
<evidence type="ECO:0000256" key="5">
    <source>
        <dbReference type="SAM" id="Phobius"/>
    </source>
</evidence>
<dbReference type="RefSeq" id="WP_190606423.1">
    <property type="nucleotide sequence ID" value="NZ_CP021056.1"/>
</dbReference>
<evidence type="ECO:0008006" key="8">
    <source>
        <dbReference type="Google" id="ProtNLM"/>
    </source>
</evidence>
<reference evidence="6" key="1">
    <citation type="submission" date="2017-04" db="EMBL/GenBank/DDBJ databases">
        <title>Genome deletions in a multicellular cyanobacterial endosymbiont for morphological adaptation in marine diatoms.</title>
        <authorList>
            <person name="Wang Y."/>
            <person name="Gao H."/>
            <person name="Li R."/>
            <person name="Xu X."/>
        </authorList>
    </citation>
    <scope>NUCLEOTIDE SEQUENCE</scope>
    <source>
        <strain evidence="6">FACHB 800</strain>
    </source>
</reference>
<keyword evidence="4 5" id="KW-0472">Membrane</keyword>
<keyword evidence="2 5" id="KW-0812">Transmembrane</keyword>
<dbReference type="Pfam" id="PF04193">
    <property type="entry name" value="PQ-loop"/>
    <property type="match status" value="1"/>
</dbReference>
<dbReference type="KEGG" id="rsin:B6N60_04982"/>
<organism evidence="6 7">
    <name type="scientific">Richelia sinica FACHB-800</name>
    <dbReference type="NCBI Taxonomy" id="1357546"/>
    <lineage>
        <taxon>Bacteria</taxon>
        <taxon>Bacillati</taxon>
        <taxon>Cyanobacteriota</taxon>
        <taxon>Cyanophyceae</taxon>
        <taxon>Nostocales</taxon>
        <taxon>Nostocaceae</taxon>
        <taxon>Richelia</taxon>
    </lineage>
</organism>
<feature type="transmembrane region" description="Helical" evidence="5">
    <location>
        <begin position="62"/>
        <end position="79"/>
    </location>
</feature>
<accession>A0A975Y7E7</accession>
<dbReference type="NCBIfam" id="NF037968">
    <property type="entry name" value="SemiSWEET_2"/>
    <property type="match status" value="1"/>
</dbReference>
<dbReference type="InterPro" id="IPR047662">
    <property type="entry name" value="SemiSWEET"/>
</dbReference>
<name>A0A975Y7E7_9NOST</name>
<keyword evidence="7" id="KW-1185">Reference proteome</keyword>
<dbReference type="GO" id="GO:0016020">
    <property type="term" value="C:membrane"/>
    <property type="evidence" value="ECO:0007669"/>
    <property type="project" value="UniProtKB-SubCell"/>
</dbReference>
<protein>
    <recommendedName>
        <fullName evidence="8">MtN3 and saliva related transmembrane protein</fullName>
    </recommendedName>
</protein>